<gene>
    <name evidence="1" type="ORF">H9763_03230</name>
</gene>
<dbReference type="AlphaFoldDB" id="A0A9D2MPB7"/>
<organism evidence="1 2">
    <name type="scientific">Candidatus Eisenbergiella merdigallinarum</name>
    <dbReference type="NCBI Taxonomy" id="2838552"/>
    <lineage>
        <taxon>Bacteria</taxon>
        <taxon>Bacillati</taxon>
        <taxon>Bacillota</taxon>
        <taxon>Clostridia</taxon>
        <taxon>Lachnospirales</taxon>
        <taxon>Lachnospiraceae</taxon>
        <taxon>Eisenbergiella</taxon>
    </lineage>
</organism>
<name>A0A9D2MPB7_9FIRM</name>
<proteinExistence type="predicted"/>
<dbReference type="EMBL" id="DWXE01000010">
    <property type="protein sequence ID" value="HJB90463.1"/>
    <property type="molecule type" value="Genomic_DNA"/>
</dbReference>
<protein>
    <submittedName>
        <fullName evidence="1">Molecular chaperone Hsp90</fullName>
    </submittedName>
</protein>
<reference evidence="1" key="2">
    <citation type="submission" date="2021-04" db="EMBL/GenBank/DDBJ databases">
        <authorList>
            <person name="Gilroy R."/>
        </authorList>
    </citation>
    <scope>NUCLEOTIDE SEQUENCE</scope>
    <source>
        <strain evidence="1">USAMLcec3-2134</strain>
    </source>
</reference>
<evidence type="ECO:0000313" key="1">
    <source>
        <dbReference type="EMBL" id="HJB90463.1"/>
    </source>
</evidence>
<accession>A0A9D2MPB7</accession>
<comment type="caution">
    <text evidence="1">The sequence shown here is derived from an EMBL/GenBank/DDBJ whole genome shotgun (WGS) entry which is preliminary data.</text>
</comment>
<sequence length="115" mass="12585">MEKKRMERIAEKTRRLMEAPTCAGELKEAAQRWLDSVGTETEAEETKAYLKEDIMPIEQLIGFAESEGGKAYFGADTAAGIAAHAREIQAAGARYCDCPACALVEEILAEEEGML</sequence>
<reference evidence="1" key="1">
    <citation type="journal article" date="2021" name="PeerJ">
        <title>Extensive microbial diversity within the chicken gut microbiome revealed by metagenomics and culture.</title>
        <authorList>
            <person name="Gilroy R."/>
            <person name="Ravi A."/>
            <person name="Getino M."/>
            <person name="Pursley I."/>
            <person name="Horton D.L."/>
            <person name="Alikhan N.F."/>
            <person name="Baker D."/>
            <person name="Gharbi K."/>
            <person name="Hall N."/>
            <person name="Watson M."/>
            <person name="Adriaenssens E.M."/>
            <person name="Foster-Nyarko E."/>
            <person name="Jarju S."/>
            <person name="Secka A."/>
            <person name="Antonio M."/>
            <person name="Oren A."/>
            <person name="Chaudhuri R.R."/>
            <person name="La Ragione R."/>
            <person name="Hildebrand F."/>
            <person name="Pallen M.J."/>
        </authorList>
    </citation>
    <scope>NUCLEOTIDE SEQUENCE</scope>
    <source>
        <strain evidence="1">USAMLcec3-2134</strain>
    </source>
</reference>
<dbReference type="Proteomes" id="UP000886883">
    <property type="component" value="Unassembled WGS sequence"/>
</dbReference>
<evidence type="ECO:0000313" key="2">
    <source>
        <dbReference type="Proteomes" id="UP000886883"/>
    </source>
</evidence>